<dbReference type="Proteomes" id="UP001189429">
    <property type="component" value="Unassembled WGS sequence"/>
</dbReference>
<reference evidence="2" key="1">
    <citation type="submission" date="2023-10" db="EMBL/GenBank/DDBJ databases">
        <authorList>
            <person name="Chen Y."/>
            <person name="Shah S."/>
            <person name="Dougan E. K."/>
            <person name="Thang M."/>
            <person name="Chan C."/>
        </authorList>
    </citation>
    <scope>NUCLEOTIDE SEQUENCE [LARGE SCALE GENOMIC DNA]</scope>
</reference>
<evidence type="ECO:0000313" key="3">
    <source>
        <dbReference type="Proteomes" id="UP001189429"/>
    </source>
</evidence>
<feature type="region of interest" description="Disordered" evidence="1">
    <location>
        <begin position="749"/>
        <end position="780"/>
    </location>
</feature>
<comment type="caution">
    <text evidence="2">The sequence shown here is derived from an EMBL/GenBank/DDBJ whole genome shotgun (WGS) entry which is preliminary data.</text>
</comment>
<keyword evidence="3" id="KW-1185">Reference proteome</keyword>
<dbReference type="EMBL" id="CAUYUJ010002781">
    <property type="protein sequence ID" value="CAK0802354.1"/>
    <property type="molecule type" value="Genomic_DNA"/>
</dbReference>
<evidence type="ECO:0000256" key="1">
    <source>
        <dbReference type="SAM" id="MobiDB-lite"/>
    </source>
</evidence>
<evidence type="ECO:0000313" key="2">
    <source>
        <dbReference type="EMBL" id="CAK0802354.1"/>
    </source>
</evidence>
<feature type="region of interest" description="Disordered" evidence="1">
    <location>
        <begin position="30"/>
        <end position="58"/>
    </location>
</feature>
<accession>A0ABN9QCI8</accession>
<feature type="compositionally biased region" description="Basic residues" evidence="1">
    <location>
        <begin position="818"/>
        <end position="831"/>
    </location>
</feature>
<feature type="compositionally biased region" description="Basic and acidic residues" evidence="1">
    <location>
        <begin position="749"/>
        <end position="766"/>
    </location>
</feature>
<protein>
    <submittedName>
        <fullName evidence="2">Uncharacterized protein</fullName>
    </submittedName>
</protein>
<organism evidence="2 3">
    <name type="scientific">Prorocentrum cordatum</name>
    <dbReference type="NCBI Taxonomy" id="2364126"/>
    <lineage>
        <taxon>Eukaryota</taxon>
        <taxon>Sar</taxon>
        <taxon>Alveolata</taxon>
        <taxon>Dinophyceae</taxon>
        <taxon>Prorocentrales</taxon>
        <taxon>Prorocentraceae</taxon>
        <taxon>Prorocentrum</taxon>
    </lineage>
</organism>
<name>A0ABN9QCI8_9DINO</name>
<gene>
    <name evidence="2" type="ORF">PCOR1329_LOCUS9900</name>
</gene>
<sequence length="874" mass="95378">MPPHVIRFLDQDARDHSHMPLVDEQAGPLLAGAPKRASPDLVGGTYGTNRHHEPRGRPAGAARARMALETMDALTCLACPKEAEDGDAEEAAPGCGLEQRQEELEEYEALPTNEMEAFGDDVEDATRWVEDVMKIRGPARRRLCCAKRVVEKLCSLLDADMKSTTEQAKAALKFCGVPPPSSQDLPADLEVLLQQLAEFLRVFKQYWGEVNRDISSYQQLFSGGIAAPKALERSPGGRKAHPEVLWANDQPACERRWLRQRGSEMTVAFVAGRNLDTTSPEVLATVRRVQAVDVLLLRPLVDMHRGACRWAQRYWRSDANSWDPQRALLLASNCDIVASSPGKMAESAGVPCSAAAYTVEARVEKDGVFTTLVLAMGGRPERAEQVEPRVGPAARLLAARAARLPRGALGNTLVFPKFESSMLVRVAMCSMDVQEAPTLVILLAMAPGSSTVAARAGSRRPPRRAAMFCCCWDPPRPEATEADGAAKGAELDTTAADAAIEGGAEFRKQGSGTIRVLRTPADQAGFLKELATGKRLLHLRGFSEGYQQLEQQNAEVAAEQKQQAIDAMIAFNPDYFVVDGEVFGSGFQYYAKACLETTKTFMVPASLIWLASAADGRTRRAESWADQGFAVTVWLLPEDQISARLDRTFGASASAALRPLDATARGGLKLFEDSASAPSWFRSLQMTLKAELQDVERRSSAQYFQKSSFEAAARSGTAMDLVRGAQGAFDSTAGLQGVMCIGGGESRPRCNFHERRERDPRKRGGDPHVQARGGGAHGAAAERRHFLLRGGHGRLDAPDLHWHGALVPALRGRDQSTHGKRGRGRRGRSCRRGGGERLRGVRSSRQQLRAARCHLEERQHPRSHHAELAEGGRR</sequence>
<feature type="region of interest" description="Disordered" evidence="1">
    <location>
        <begin position="810"/>
        <end position="846"/>
    </location>
</feature>
<proteinExistence type="predicted"/>